<feature type="region of interest" description="Disordered" evidence="1">
    <location>
        <begin position="152"/>
        <end position="183"/>
    </location>
</feature>
<keyword evidence="3" id="KW-1185">Reference proteome</keyword>
<protein>
    <submittedName>
        <fullName evidence="2">Uncharacterized protein</fullName>
    </submittedName>
</protein>
<evidence type="ECO:0000313" key="2">
    <source>
        <dbReference type="EMBL" id="KAJ3642865.1"/>
    </source>
</evidence>
<feature type="compositionally biased region" description="Low complexity" evidence="1">
    <location>
        <begin position="450"/>
        <end position="460"/>
    </location>
</feature>
<dbReference type="PANTHER" id="PTHR13298">
    <property type="entry name" value="CYTOSOLIC REGULATOR PIANISSIMO"/>
    <property type="match status" value="1"/>
</dbReference>
<dbReference type="EMBL" id="JALNTZ010000008">
    <property type="protein sequence ID" value="KAJ3642865.1"/>
    <property type="molecule type" value="Genomic_DNA"/>
</dbReference>
<comment type="caution">
    <text evidence="2">The sequence shown here is derived from an EMBL/GenBank/DDBJ whole genome shotgun (WGS) entry which is preliminary data.</text>
</comment>
<accession>A0AA38HS65</accession>
<organism evidence="2 3">
    <name type="scientific">Zophobas morio</name>
    <dbReference type="NCBI Taxonomy" id="2755281"/>
    <lineage>
        <taxon>Eukaryota</taxon>
        <taxon>Metazoa</taxon>
        <taxon>Ecdysozoa</taxon>
        <taxon>Arthropoda</taxon>
        <taxon>Hexapoda</taxon>
        <taxon>Insecta</taxon>
        <taxon>Pterygota</taxon>
        <taxon>Neoptera</taxon>
        <taxon>Endopterygota</taxon>
        <taxon>Coleoptera</taxon>
        <taxon>Polyphaga</taxon>
        <taxon>Cucujiformia</taxon>
        <taxon>Tenebrionidae</taxon>
        <taxon>Zophobas</taxon>
    </lineage>
</organism>
<feature type="region of interest" description="Disordered" evidence="1">
    <location>
        <begin position="449"/>
        <end position="469"/>
    </location>
</feature>
<feature type="compositionally biased region" description="Low complexity" evidence="1">
    <location>
        <begin position="169"/>
        <end position="178"/>
    </location>
</feature>
<sequence>MTTAAYHTEDDMLKLKSALWALGHLGSTSEGLRYLKLHNCLAAKCTPRDLDSIIAGPQKSLTLPANQNQPSAYHKRSLSESKTFEIIRAPSDSKKGSFRLGTEIVRRVRNNSTTESTTSGVSSCDSVGGGRSVVYERQQLLSPIPSSCSLSTLKQSGQKVRRHSESSRRVSVQSGSNSDKSLQSLVGGVSGKLSHQDLIGYATLRALRKSPRYLEEPAYDADEVVNDSLWDVPISLIEDCNLLEMTNSSIKRFSVHDGGDEGDERCYMGISLPGDIHNLFLDVEEEVKDVPLERFPIIEDEVVCTLHDFKVREETLWKHEAEMCFVCSGKAAQEVEVFVAVPGDFVDSKYDPNSPDSLIKAHVLQLIDQFSNPVWCKQVKQSLLQCKQGSPQVFQDPCLFSEVCKLLSECTYRLSPRRMLHELFLDVKYDDLYAECADILKNAQNEIDSGKSSGDSIDTSEGAQPSSNIKQLDSLKLAYKENKFPIRNRNESKIV</sequence>
<gene>
    <name evidence="2" type="ORF">Zmor_025614</name>
</gene>
<dbReference type="GO" id="GO:0038203">
    <property type="term" value="P:TORC2 signaling"/>
    <property type="evidence" value="ECO:0007669"/>
    <property type="project" value="TreeGrafter"/>
</dbReference>
<proteinExistence type="predicted"/>
<dbReference type="GO" id="GO:0043539">
    <property type="term" value="F:protein serine/threonine kinase activator activity"/>
    <property type="evidence" value="ECO:0007669"/>
    <property type="project" value="TreeGrafter"/>
</dbReference>
<dbReference type="AlphaFoldDB" id="A0AA38HS65"/>
<reference evidence="2" key="1">
    <citation type="journal article" date="2023" name="G3 (Bethesda)">
        <title>Whole genome assemblies of Zophobas morio and Tenebrio molitor.</title>
        <authorList>
            <person name="Kaur S."/>
            <person name="Stinson S.A."/>
            <person name="diCenzo G.C."/>
        </authorList>
    </citation>
    <scope>NUCLEOTIDE SEQUENCE</scope>
    <source>
        <strain evidence="2">QUZm001</strain>
    </source>
</reference>
<evidence type="ECO:0000313" key="3">
    <source>
        <dbReference type="Proteomes" id="UP001168821"/>
    </source>
</evidence>
<dbReference type="PANTHER" id="PTHR13298:SF11">
    <property type="entry name" value="RAPAMYCIN-INSENSITIVE COMPANION OF MTOR"/>
    <property type="match status" value="1"/>
</dbReference>
<name>A0AA38HS65_9CUCU</name>
<evidence type="ECO:0000256" key="1">
    <source>
        <dbReference type="SAM" id="MobiDB-lite"/>
    </source>
</evidence>
<dbReference type="GO" id="GO:0051897">
    <property type="term" value="P:positive regulation of phosphatidylinositol 3-kinase/protein kinase B signal transduction"/>
    <property type="evidence" value="ECO:0007669"/>
    <property type="project" value="TreeGrafter"/>
</dbReference>
<dbReference type="GO" id="GO:0031932">
    <property type="term" value="C:TORC2 complex"/>
    <property type="evidence" value="ECO:0007669"/>
    <property type="project" value="InterPro"/>
</dbReference>
<dbReference type="InterPro" id="IPR028268">
    <property type="entry name" value="Pianissimo_fam"/>
</dbReference>
<dbReference type="Proteomes" id="UP001168821">
    <property type="component" value="Unassembled WGS sequence"/>
</dbReference>